<dbReference type="InterPro" id="IPR037523">
    <property type="entry name" value="VOC_core"/>
</dbReference>
<dbReference type="SUPFAM" id="SSF54593">
    <property type="entry name" value="Glyoxalase/Bleomycin resistance protein/Dihydroxybiphenyl dioxygenase"/>
    <property type="match status" value="1"/>
</dbReference>
<reference evidence="2 3" key="1">
    <citation type="submission" date="2020-09" db="EMBL/GenBank/DDBJ databases">
        <title>Biosynthesis of the nuclear factor of activated T cells inhibitor NFAT-133 and its congeners in Streptomyces pactum.</title>
        <authorList>
            <person name="Zhou W."/>
            <person name="Posri P."/>
            <person name="Abugrain M.E."/>
            <person name="Weisberg A.J."/>
            <person name="Chang J.H."/>
            <person name="Mahmud T."/>
        </authorList>
    </citation>
    <scope>NUCLEOTIDE SEQUENCE [LARGE SCALE GENOMIC DNA]</scope>
    <source>
        <strain evidence="2 3">ATCC 27456</strain>
    </source>
</reference>
<comment type="caution">
    <text evidence="2">The sequence shown here is derived from an EMBL/GenBank/DDBJ whole genome shotgun (WGS) entry which is preliminary data.</text>
</comment>
<dbReference type="Pfam" id="PF00903">
    <property type="entry name" value="Glyoxalase"/>
    <property type="match status" value="1"/>
</dbReference>
<organism evidence="2 3">
    <name type="scientific">Streptomyces pactum</name>
    <dbReference type="NCBI Taxonomy" id="68249"/>
    <lineage>
        <taxon>Bacteria</taxon>
        <taxon>Bacillati</taxon>
        <taxon>Actinomycetota</taxon>
        <taxon>Actinomycetes</taxon>
        <taxon>Kitasatosporales</taxon>
        <taxon>Streptomycetaceae</taxon>
        <taxon>Streptomyces</taxon>
    </lineage>
</organism>
<dbReference type="InterPro" id="IPR004360">
    <property type="entry name" value="Glyas_Fos-R_dOase_dom"/>
</dbReference>
<dbReference type="Gene3D" id="3.10.180.10">
    <property type="entry name" value="2,3-Dihydroxybiphenyl 1,2-Dioxygenase, domain 1"/>
    <property type="match status" value="1"/>
</dbReference>
<dbReference type="InterPro" id="IPR029068">
    <property type="entry name" value="Glyas_Bleomycin-R_OHBP_Dase"/>
</dbReference>
<feature type="domain" description="VOC" evidence="1">
    <location>
        <begin position="4"/>
        <end position="128"/>
    </location>
</feature>
<gene>
    <name evidence="2" type="ORF">IHE55_20090</name>
</gene>
<evidence type="ECO:0000259" key="1">
    <source>
        <dbReference type="PROSITE" id="PS51819"/>
    </source>
</evidence>
<accession>A0ABS0NP07</accession>
<dbReference type="RefSeq" id="WP_197990284.1">
    <property type="nucleotide sequence ID" value="NZ_JACYXC010000001.1"/>
</dbReference>
<dbReference type="PROSITE" id="PS51819">
    <property type="entry name" value="VOC"/>
    <property type="match status" value="1"/>
</dbReference>
<evidence type="ECO:0000313" key="2">
    <source>
        <dbReference type="EMBL" id="MBH5336940.1"/>
    </source>
</evidence>
<dbReference type="PANTHER" id="PTHR36503:SF3">
    <property type="entry name" value="BLR0126 PROTEIN"/>
    <property type="match status" value="1"/>
</dbReference>
<dbReference type="EMBL" id="JACYXC010000001">
    <property type="protein sequence ID" value="MBH5336940.1"/>
    <property type="molecule type" value="Genomic_DNA"/>
</dbReference>
<proteinExistence type="predicted"/>
<keyword evidence="3" id="KW-1185">Reference proteome</keyword>
<sequence>MTARFDAIGLVVADLSASLAFYRRLGVDIPDGADNLPHVEVTIPGGPRLMWDPLETVRSFDPDWTPPHGSARVALAFACDGPAEVDSVYATMVAAGAEGHREPWDAPWGQRYAQLHDPDGNTVDLFAPLSPSAG</sequence>
<evidence type="ECO:0000313" key="3">
    <source>
        <dbReference type="Proteomes" id="UP000807371"/>
    </source>
</evidence>
<dbReference type="Proteomes" id="UP000807371">
    <property type="component" value="Unassembled WGS sequence"/>
</dbReference>
<dbReference type="PANTHER" id="PTHR36503">
    <property type="entry name" value="BLR2520 PROTEIN"/>
    <property type="match status" value="1"/>
</dbReference>
<protein>
    <submittedName>
        <fullName evidence="2">VOC family protein</fullName>
    </submittedName>
</protein>
<name>A0ABS0NP07_9ACTN</name>